<keyword evidence="4" id="KW-0255">Endonuclease</keyword>
<evidence type="ECO:0000313" key="9">
    <source>
        <dbReference type="Proteomes" id="UP001652660"/>
    </source>
</evidence>
<dbReference type="InterPro" id="IPR005162">
    <property type="entry name" value="Retrotrans_gag_dom"/>
</dbReference>
<sequence>MEVGEPSGSGPGSRPPSAGGPMNQVLRRRVLRFQRRPGGPYTLYSTFGRQNRPCECRHTFGYPDEVVLAVDDERRRLGKAADRLARQLEEARETHVQGVNFTRKFNEKYLSPIVQERREDDFIRLRQGASSVAEYETQFTKLSRFAPDLVQTEQKRIRRFVRGLNVEIQEALAAAQLDTFSQALEKAQRIETVRGQVKAFHDRKWRKPSTNNFMAGQISRNEPPSKMGRGMGGPRPAGTPNRGTFGRDRVGQGPQRGAQRGGSTTGIKQIYVKPEKLPYDLEIKTPITNKSLIANVVYKRCEVWIGKRKLLVDLIKLALKGYDIILEVAWLARYHARLNCRVKKVDFHIPGEPTLQLDVRGKLTSSALISGIRSRKLLYNGARVYLAMLMNAPVDQLKVENVLVLQELLDREYIQESESPWGAPVLFVKKKDRRLRMCIDYRGLNNLTIKNKYPLPLIDELFDQLQGAVVFSKLDFRQGYYPLRIRREDVPNTAFNSWYGHFEFAVMPFRLTNAPAAFMDLMHRVFKPYLDQFVVAFSDDILVYSKTREDHEQHLRLVLQTLKDHQLYVKFSKCDIWLEKVSFLGHVISKDGIAVDPAKNGQVIAYASRKLKAHEQNYPTHDLELTAVVFALQKWHHYLYGIVFEVFTDPKSLKYLCSQKELNLRQHRWMEFLEDYDCTIKFHSGKANVVADALSRKSQVSSLQVKEWELLEKVGE</sequence>
<keyword evidence="9" id="KW-1185">Reference proteome</keyword>
<dbReference type="InterPro" id="IPR000477">
    <property type="entry name" value="RT_dom"/>
</dbReference>
<dbReference type="InterPro" id="IPR043128">
    <property type="entry name" value="Rev_trsase/Diguanyl_cyclase"/>
</dbReference>
<dbReference type="Proteomes" id="UP001652660">
    <property type="component" value="Chromosome 7e"/>
</dbReference>
<feature type="domain" description="Reverse transcriptase" evidence="8">
    <location>
        <begin position="409"/>
        <end position="588"/>
    </location>
</feature>
<dbReference type="CDD" id="cd09274">
    <property type="entry name" value="RNase_HI_RT_Ty3"/>
    <property type="match status" value="1"/>
</dbReference>
<evidence type="ECO:0000256" key="5">
    <source>
        <dbReference type="ARBA" id="ARBA00022801"/>
    </source>
</evidence>
<keyword evidence="6" id="KW-0695">RNA-directed DNA polymerase</keyword>
<dbReference type="GeneID" id="140011352"/>
<evidence type="ECO:0000256" key="3">
    <source>
        <dbReference type="ARBA" id="ARBA00022722"/>
    </source>
</evidence>
<evidence type="ECO:0000256" key="7">
    <source>
        <dbReference type="SAM" id="MobiDB-lite"/>
    </source>
</evidence>
<gene>
    <name evidence="10" type="primary">LOC140011352</name>
</gene>
<dbReference type="PANTHER" id="PTHR24559">
    <property type="entry name" value="TRANSPOSON TY3-I GAG-POL POLYPROTEIN"/>
    <property type="match status" value="1"/>
</dbReference>
<dbReference type="Pfam" id="PF03732">
    <property type="entry name" value="Retrotrans_gag"/>
    <property type="match status" value="1"/>
</dbReference>
<evidence type="ECO:0000259" key="8">
    <source>
        <dbReference type="PROSITE" id="PS50878"/>
    </source>
</evidence>
<feature type="region of interest" description="Disordered" evidence="7">
    <location>
        <begin position="1"/>
        <end position="22"/>
    </location>
</feature>
<reference evidence="10" key="1">
    <citation type="submission" date="2025-08" db="UniProtKB">
        <authorList>
            <consortium name="RefSeq"/>
        </authorList>
    </citation>
    <scope>IDENTIFICATION</scope>
    <source>
        <tissue evidence="10">Leaves</tissue>
    </source>
</reference>
<feature type="region of interest" description="Disordered" evidence="7">
    <location>
        <begin position="208"/>
        <end position="265"/>
    </location>
</feature>
<name>A0ABM4V9N8_COFAR</name>
<dbReference type="Pfam" id="PF00078">
    <property type="entry name" value="RVT_1"/>
    <property type="match status" value="1"/>
</dbReference>
<dbReference type="Pfam" id="PF17917">
    <property type="entry name" value="RT_RNaseH"/>
    <property type="match status" value="1"/>
</dbReference>
<keyword evidence="1" id="KW-0808">Transferase</keyword>
<evidence type="ECO:0000256" key="2">
    <source>
        <dbReference type="ARBA" id="ARBA00022695"/>
    </source>
</evidence>
<dbReference type="CDD" id="cd01647">
    <property type="entry name" value="RT_LTR"/>
    <property type="match status" value="1"/>
</dbReference>
<dbReference type="SUPFAM" id="SSF56672">
    <property type="entry name" value="DNA/RNA polymerases"/>
    <property type="match status" value="1"/>
</dbReference>
<feature type="compositionally biased region" description="Polar residues" evidence="7">
    <location>
        <begin position="208"/>
        <end position="222"/>
    </location>
</feature>
<evidence type="ECO:0000256" key="1">
    <source>
        <dbReference type="ARBA" id="ARBA00022679"/>
    </source>
</evidence>
<dbReference type="Pfam" id="PF08284">
    <property type="entry name" value="RVP_2"/>
    <property type="match status" value="1"/>
</dbReference>
<dbReference type="InterPro" id="IPR053134">
    <property type="entry name" value="RNA-dir_DNA_polymerase"/>
</dbReference>
<protein>
    <recommendedName>
        <fullName evidence="8">Reverse transcriptase domain-containing protein</fullName>
    </recommendedName>
</protein>
<dbReference type="InterPro" id="IPR041373">
    <property type="entry name" value="RT_RNaseH"/>
</dbReference>
<dbReference type="Gene3D" id="3.10.10.10">
    <property type="entry name" value="HIV Type 1 Reverse Transcriptase, subunit A, domain 1"/>
    <property type="match status" value="1"/>
</dbReference>
<dbReference type="Gene3D" id="3.30.70.270">
    <property type="match status" value="1"/>
</dbReference>
<proteinExistence type="predicted"/>
<evidence type="ECO:0000313" key="10">
    <source>
        <dbReference type="RefSeq" id="XP_071916246.1"/>
    </source>
</evidence>
<dbReference type="PROSITE" id="PS50878">
    <property type="entry name" value="RT_POL"/>
    <property type="match status" value="1"/>
</dbReference>
<dbReference type="InterPro" id="IPR043502">
    <property type="entry name" value="DNA/RNA_pol_sf"/>
</dbReference>
<accession>A0ABM4V9N8</accession>
<keyword evidence="2" id="KW-0548">Nucleotidyltransferase</keyword>
<keyword evidence="3" id="KW-0540">Nuclease</keyword>
<evidence type="ECO:0000256" key="6">
    <source>
        <dbReference type="ARBA" id="ARBA00022918"/>
    </source>
</evidence>
<organism evidence="9 10">
    <name type="scientific">Coffea arabica</name>
    <name type="common">Arabian coffee</name>
    <dbReference type="NCBI Taxonomy" id="13443"/>
    <lineage>
        <taxon>Eukaryota</taxon>
        <taxon>Viridiplantae</taxon>
        <taxon>Streptophyta</taxon>
        <taxon>Embryophyta</taxon>
        <taxon>Tracheophyta</taxon>
        <taxon>Spermatophyta</taxon>
        <taxon>Magnoliopsida</taxon>
        <taxon>eudicotyledons</taxon>
        <taxon>Gunneridae</taxon>
        <taxon>Pentapetalae</taxon>
        <taxon>asterids</taxon>
        <taxon>lamiids</taxon>
        <taxon>Gentianales</taxon>
        <taxon>Rubiaceae</taxon>
        <taxon>Ixoroideae</taxon>
        <taxon>Gardenieae complex</taxon>
        <taxon>Bertiereae - Coffeeae clade</taxon>
        <taxon>Coffeeae</taxon>
        <taxon>Coffea</taxon>
    </lineage>
</organism>
<dbReference type="PANTHER" id="PTHR24559:SF444">
    <property type="entry name" value="REVERSE TRANSCRIPTASE DOMAIN-CONTAINING PROTEIN"/>
    <property type="match status" value="1"/>
</dbReference>
<dbReference type="RefSeq" id="XP_071916246.1">
    <property type="nucleotide sequence ID" value="XM_072060145.1"/>
</dbReference>
<evidence type="ECO:0000256" key="4">
    <source>
        <dbReference type="ARBA" id="ARBA00022759"/>
    </source>
</evidence>
<keyword evidence="5" id="KW-0378">Hydrolase</keyword>